<proteinExistence type="predicted"/>
<reference evidence="6 7" key="1">
    <citation type="submission" date="2019-11" db="EMBL/GenBank/DDBJ databases">
        <authorList>
            <person name="Holert J."/>
        </authorList>
    </citation>
    <scope>NUCLEOTIDE SEQUENCE [LARGE SCALE GENOMIC DNA]</scope>
    <source>
        <strain evidence="6">BC5_2</strain>
    </source>
</reference>
<dbReference type="Proteomes" id="UP000434580">
    <property type="component" value="Unassembled WGS sequence"/>
</dbReference>
<evidence type="ECO:0000256" key="2">
    <source>
        <dbReference type="ARBA" id="ARBA00023125"/>
    </source>
</evidence>
<evidence type="ECO:0000313" key="7">
    <source>
        <dbReference type="Proteomes" id="UP000434580"/>
    </source>
</evidence>
<dbReference type="GO" id="GO:0045892">
    <property type="term" value="P:negative regulation of DNA-templated transcription"/>
    <property type="evidence" value="ECO:0007669"/>
    <property type="project" value="InterPro"/>
</dbReference>
<dbReference type="InterPro" id="IPR015927">
    <property type="entry name" value="Peptidase_S24_S26A/B/C"/>
</dbReference>
<dbReference type="SUPFAM" id="SSF51306">
    <property type="entry name" value="LexA/Signal peptidase"/>
    <property type="match status" value="1"/>
</dbReference>
<sequence>MNCEMTIHDRIKLVIGSNVAAFSRASGVSESLLRQYSSGSKPGLEKAVNIAEAGGVNLQWLATGEGPMRIEDALMPEEPEMGALDKMAEFALIPGYDIQVSAGHGAIPGDEKATRRLAFRHKWLKFRGLNQNDLVMVYAKGDSMEPTISSNNTLMVDTSQKVPEDGGIYVIHHDGHLLVKRTQYAPGQGVWLISDNKQYEKLLVNIEETPEMDVVGKVVWIGRDM</sequence>
<evidence type="ECO:0000259" key="5">
    <source>
        <dbReference type="Pfam" id="PF07022"/>
    </source>
</evidence>
<dbReference type="InterPro" id="IPR039418">
    <property type="entry name" value="LexA-like"/>
</dbReference>
<keyword evidence="3" id="KW-0804">Transcription</keyword>
<protein>
    <submittedName>
        <fullName evidence="6">Putative HTH-type transcriptional regulator</fullName>
    </submittedName>
</protein>
<keyword evidence="2" id="KW-0238">DNA-binding</keyword>
<accession>A0A5S9Q329</accession>
<dbReference type="InterPro" id="IPR010744">
    <property type="entry name" value="Phage_CI_N"/>
</dbReference>
<dbReference type="Gene3D" id="1.10.260.40">
    <property type="entry name" value="lambda repressor-like DNA-binding domains"/>
    <property type="match status" value="1"/>
</dbReference>
<evidence type="ECO:0000313" key="6">
    <source>
        <dbReference type="EMBL" id="CAA0111443.1"/>
    </source>
</evidence>
<dbReference type="OrthoDB" id="5959816at2"/>
<dbReference type="CDD" id="cd06529">
    <property type="entry name" value="S24_LexA-like"/>
    <property type="match status" value="1"/>
</dbReference>
<dbReference type="AlphaFoldDB" id="A0A5S9Q329"/>
<keyword evidence="1" id="KW-0805">Transcription regulation</keyword>
<dbReference type="InterPro" id="IPR036286">
    <property type="entry name" value="LexA/Signal_pep-like_sf"/>
</dbReference>
<dbReference type="GO" id="GO:0003677">
    <property type="term" value="F:DNA binding"/>
    <property type="evidence" value="ECO:0007669"/>
    <property type="project" value="UniProtKB-KW"/>
</dbReference>
<dbReference type="PANTHER" id="PTHR40661">
    <property type="match status" value="1"/>
</dbReference>
<evidence type="ECO:0000259" key="4">
    <source>
        <dbReference type="Pfam" id="PF00717"/>
    </source>
</evidence>
<evidence type="ECO:0000256" key="1">
    <source>
        <dbReference type="ARBA" id="ARBA00023015"/>
    </source>
</evidence>
<name>A0A5S9Q329_9GAMM</name>
<evidence type="ECO:0000256" key="3">
    <source>
        <dbReference type="ARBA" id="ARBA00023163"/>
    </source>
</evidence>
<dbReference type="InterPro" id="IPR010982">
    <property type="entry name" value="Lambda_DNA-bd_dom_sf"/>
</dbReference>
<dbReference type="PANTHER" id="PTHR40661:SF3">
    <property type="entry name" value="FELS-1 PROPHAGE TRANSCRIPTIONAL REGULATOR"/>
    <property type="match status" value="1"/>
</dbReference>
<organism evidence="6 7">
    <name type="scientific">BD1-7 clade bacterium</name>
    <dbReference type="NCBI Taxonomy" id="2029982"/>
    <lineage>
        <taxon>Bacteria</taxon>
        <taxon>Pseudomonadati</taxon>
        <taxon>Pseudomonadota</taxon>
        <taxon>Gammaproteobacteria</taxon>
        <taxon>Cellvibrionales</taxon>
        <taxon>Spongiibacteraceae</taxon>
        <taxon>BD1-7 clade</taxon>
    </lineage>
</organism>
<dbReference type="Pfam" id="PF00717">
    <property type="entry name" value="Peptidase_S24"/>
    <property type="match status" value="1"/>
</dbReference>
<feature type="domain" description="Peptidase S24/S26A/S26B/S26C" evidence="4">
    <location>
        <begin position="99"/>
        <end position="219"/>
    </location>
</feature>
<feature type="domain" description="Bacteriophage CI repressor N-terminal" evidence="5">
    <location>
        <begin position="30"/>
        <end position="69"/>
    </location>
</feature>
<dbReference type="Pfam" id="PF07022">
    <property type="entry name" value="Phage_CI_repr"/>
    <property type="match status" value="1"/>
</dbReference>
<dbReference type="Gene3D" id="2.10.109.10">
    <property type="entry name" value="Umud Fragment, subunit A"/>
    <property type="match status" value="1"/>
</dbReference>
<dbReference type="EMBL" id="CACSII010000016">
    <property type="protein sequence ID" value="CAA0111443.1"/>
    <property type="molecule type" value="Genomic_DNA"/>
</dbReference>
<gene>
    <name evidence="6" type="ORF">DPBNPPHM_01485</name>
</gene>